<name>A0A6J4N006_9ACTN</name>
<evidence type="ECO:0000313" key="2">
    <source>
        <dbReference type="EMBL" id="CAA9371256.1"/>
    </source>
</evidence>
<dbReference type="PROSITE" id="PS51462">
    <property type="entry name" value="NUDIX"/>
    <property type="match status" value="1"/>
</dbReference>
<reference evidence="2" key="1">
    <citation type="submission" date="2020-02" db="EMBL/GenBank/DDBJ databases">
        <authorList>
            <person name="Meier V. D."/>
        </authorList>
    </citation>
    <scope>NUCLEOTIDE SEQUENCE</scope>
    <source>
        <strain evidence="2">AVDCRST_MAG32</strain>
    </source>
</reference>
<dbReference type="Pfam" id="PF00293">
    <property type="entry name" value="NUDIX"/>
    <property type="match status" value="1"/>
</dbReference>
<protein>
    <recommendedName>
        <fullName evidence="1">Nudix hydrolase domain-containing protein</fullName>
    </recommendedName>
</protein>
<gene>
    <name evidence="2" type="ORF">AVDCRST_MAG32-594</name>
</gene>
<feature type="domain" description="Nudix hydrolase" evidence="1">
    <location>
        <begin position="1"/>
        <end position="90"/>
    </location>
</feature>
<dbReference type="AlphaFoldDB" id="A0A6J4N006"/>
<evidence type="ECO:0000259" key="1">
    <source>
        <dbReference type="PROSITE" id="PS51462"/>
    </source>
</evidence>
<dbReference type="InterPro" id="IPR015797">
    <property type="entry name" value="NUDIX_hydrolase-like_dom_sf"/>
</dbReference>
<dbReference type="EMBL" id="CADCUM010000031">
    <property type="protein sequence ID" value="CAA9371256.1"/>
    <property type="molecule type" value="Genomic_DNA"/>
</dbReference>
<sequence length="94" mass="10373">MEPGETILAALGRECREELGVEVEIGALTGWYYHSEFESQVGIFRCRLPGGTDIQLSEEHSDFRWAPIHELGGVQAVRVQAAVDYAGALHAQVF</sequence>
<dbReference type="Gene3D" id="3.90.79.10">
    <property type="entry name" value="Nucleoside Triphosphate Pyrophosphohydrolase"/>
    <property type="match status" value="1"/>
</dbReference>
<organism evidence="2">
    <name type="scientific">uncultured Nocardioides sp</name>
    <dbReference type="NCBI Taxonomy" id="198441"/>
    <lineage>
        <taxon>Bacteria</taxon>
        <taxon>Bacillati</taxon>
        <taxon>Actinomycetota</taxon>
        <taxon>Actinomycetes</taxon>
        <taxon>Propionibacteriales</taxon>
        <taxon>Nocardioidaceae</taxon>
        <taxon>Nocardioides</taxon>
        <taxon>environmental samples</taxon>
    </lineage>
</organism>
<accession>A0A6J4N006</accession>
<proteinExistence type="predicted"/>
<dbReference type="SUPFAM" id="SSF55811">
    <property type="entry name" value="Nudix"/>
    <property type="match status" value="1"/>
</dbReference>
<dbReference type="InterPro" id="IPR000086">
    <property type="entry name" value="NUDIX_hydrolase_dom"/>
</dbReference>